<evidence type="ECO:0008006" key="2">
    <source>
        <dbReference type="Google" id="ProtNLM"/>
    </source>
</evidence>
<dbReference type="EMBL" id="UINC01168505">
    <property type="protein sequence ID" value="SVD71564.1"/>
    <property type="molecule type" value="Genomic_DNA"/>
</dbReference>
<dbReference type="AlphaFoldDB" id="A0A382XL45"/>
<gene>
    <name evidence="1" type="ORF">METZ01_LOCUS424418</name>
</gene>
<protein>
    <recommendedName>
        <fullName evidence="2">Phage gp6-like head-tail connector protein</fullName>
    </recommendedName>
</protein>
<organism evidence="1">
    <name type="scientific">marine metagenome</name>
    <dbReference type="NCBI Taxonomy" id="408172"/>
    <lineage>
        <taxon>unclassified sequences</taxon>
        <taxon>metagenomes</taxon>
        <taxon>ecological metagenomes</taxon>
    </lineage>
</organism>
<feature type="non-terminal residue" evidence="1">
    <location>
        <position position="76"/>
    </location>
</feature>
<proteinExistence type="predicted"/>
<accession>A0A382XL45</accession>
<name>A0A382XL45_9ZZZZ</name>
<reference evidence="1" key="1">
    <citation type="submission" date="2018-05" db="EMBL/GenBank/DDBJ databases">
        <authorList>
            <person name="Lanie J.A."/>
            <person name="Ng W.-L."/>
            <person name="Kazmierczak K.M."/>
            <person name="Andrzejewski T.M."/>
            <person name="Davidsen T.M."/>
            <person name="Wayne K.J."/>
            <person name="Tettelin H."/>
            <person name="Glass J.I."/>
            <person name="Rusch D."/>
            <person name="Podicherti R."/>
            <person name="Tsui H.-C.T."/>
            <person name="Winkler M.E."/>
        </authorList>
    </citation>
    <scope>NUCLEOTIDE SEQUENCE</scope>
</reference>
<sequence length="76" mass="8361">MAITSITTLAGLRSRIRFISGIQVEEIVDDDLDLVISIASEWFTEQTGLTYDVATADAAYDNAIMYYSCYLGSIAQ</sequence>
<evidence type="ECO:0000313" key="1">
    <source>
        <dbReference type="EMBL" id="SVD71564.1"/>
    </source>
</evidence>